<protein>
    <submittedName>
        <fullName evidence="2">Uncharacterized protein</fullName>
    </submittedName>
</protein>
<dbReference type="Proteomes" id="UP000009183">
    <property type="component" value="Chromosome 2"/>
</dbReference>
<dbReference type="EMBL" id="FN596247">
    <property type="protein sequence ID" value="CCB57822.1"/>
    <property type="molecule type" value="Genomic_DNA"/>
</dbReference>
<reference evidence="3" key="1">
    <citation type="journal article" date="2007" name="Nature">
        <title>The grapevine genome sequence suggests ancestral hexaploidization in major angiosperm phyla.</title>
        <authorList>
            <consortium name="The French-Italian Public Consortium for Grapevine Genome Characterization."/>
            <person name="Jaillon O."/>
            <person name="Aury J.-M."/>
            <person name="Noel B."/>
            <person name="Policriti A."/>
            <person name="Clepet C."/>
            <person name="Casagrande A."/>
            <person name="Choisne N."/>
            <person name="Aubourg S."/>
            <person name="Vitulo N."/>
            <person name="Jubin C."/>
            <person name="Vezzi A."/>
            <person name="Legeai F."/>
            <person name="Hugueney P."/>
            <person name="Dasilva C."/>
            <person name="Horner D."/>
            <person name="Mica E."/>
            <person name="Jublot D."/>
            <person name="Poulain J."/>
            <person name="Bruyere C."/>
            <person name="Billault A."/>
            <person name="Segurens B."/>
            <person name="Gouyvenoux M."/>
            <person name="Ugarte E."/>
            <person name="Cattonaro F."/>
            <person name="Anthouard V."/>
            <person name="Vico V."/>
            <person name="Del Fabbro C."/>
            <person name="Alaux M."/>
            <person name="Di Gaspero G."/>
            <person name="Dumas V."/>
            <person name="Felice N."/>
            <person name="Paillard S."/>
            <person name="Juman I."/>
            <person name="Moroldo M."/>
            <person name="Scalabrin S."/>
            <person name="Canaguier A."/>
            <person name="Le Clainche I."/>
            <person name="Malacrida G."/>
            <person name="Durand E."/>
            <person name="Pesole G."/>
            <person name="Laucou V."/>
            <person name="Chatelet P."/>
            <person name="Merdinoglu D."/>
            <person name="Delledonne M."/>
            <person name="Pezzotti M."/>
            <person name="Lecharny A."/>
            <person name="Scarpelli C."/>
            <person name="Artiguenave F."/>
            <person name="Pe M.E."/>
            <person name="Valle G."/>
            <person name="Morgante M."/>
            <person name="Caboche M."/>
            <person name="Adam-Blondon A.-F."/>
            <person name="Weissenbach J."/>
            <person name="Quetier F."/>
            <person name="Wincker P."/>
        </authorList>
    </citation>
    <scope>NUCLEOTIDE SEQUENCE [LARGE SCALE GENOMIC DNA]</scope>
    <source>
        <strain evidence="3">cv. Pinot noir / PN40024</strain>
    </source>
</reference>
<keyword evidence="3" id="KW-1185">Reference proteome</keyword>
<accession>F6HT12</accession>
<proteinExistence type="predicted"/>
<evidence type="ECO:0000313" key="2">
    <source>
        <dbReference type="EMBL" id="CCB57822.1"/>
    </source>
</evidence>
<dbReference type="PaxDb" id="29760-VIT_02s0012g02800.t01"/>
<feature type="compositionally biased region" description="Basic and acidic residues" evidence="1">
    <location>
        <begin position="1"/>
        <end position="16"/>
    </location>
</feature>
<evidence type="ECO:0000313" key="3">
    <source>
        <dbReference type="Proteomes" id="UP000009183"/>
    </source>
</evidence>
<name>F6HT12_VITVI</name>
<sequence>MGRKSRNIEQDWDVQKKKLGRKQKKGGRKRWEEAVEREECYLGEQNQRAKRKGPPVAREWAAAKQPSIPHGPRLSRHWGLALLLRFGALLSRLSTAACSPSSSTAPVAWSTAPSAETSTCWCRGFESHATPPFRHRRPCPSPLRRCRWKLHLKELPRWRGVPWAMKELVLVTGLVLPMMASGLEDLGVLVSGFGLVMKPKPKQGDKKK</sequence>
<evidence type="ECO:0000256" key="1">
    <source>
        <dbReference type="SAM" id="MobiDB-lite"/>
    </source>
</evidence>
<dbReference type="InParanoid" id="F6HT12"/>
<dbReference type="HOGENOM" id="CLU_1322957_0_0_1"/>
<gene>
    <name evidence="2" type="ordered locus">VIT_02s0012g02800</name>
</gene>
<feature type="compositionally biased region" description="Basic residues" evidence="1">
    <location>
        <begin position="17"/>
        <end position="28"/>
    </location>
</feature>
<feature type="region of interest" description="Disordered" evidence="1">
    <location>
        <begin position="1"/>
        <end position="30"/>
    </location>
</feature>
<organism evidence="2 3">
    <name type="scientific">Vitis vinifera</name>
    <name type="common">Grape</name>
    <dbReference type="NCBI Taxonomy" id="29760"/>
    <lineage>
        <taxon>Eukaryota</taxon>
        <taxon>Viridiplantae</taxon>
        <taxon>Streptophyta</taxon>
        <taxon>Embryophyta</taxon>
        <taxon>Tracheophyta</taxon>
        <taxon>Spermatophyta</taxon>
        <taxon>Magnoliopsida</taxon>
        <taxon>eudicotyledons</taxon>
        <taxon>Gunneridae</taxon>
        <taxon>Pentapetalae</taxon>
        <taxon>rosids</taxon>
        <taxon>Vitales</taxon>
        <taxon>Vitaceae</taxon>
        <taxon>Viteae</taxon>
        <taxon>Vitis</taxon>
    </lineage>
</organism>
<dbReference type="AlphaFoldDB" id="F6HT12"/>
<dbReference type="STRING" id="29760.F6HT12"/>